<sequence>MEKMDNAISSQVFARMFLVFLLLGHTLVVWPGAVEVLSHQVEPFKKKRRCLERRSPSEATNSHHTLFRSSIHPSIHSLTHQSVQPLICYCISPIHHCIAPYSSTTAIFVPTSIAIMSSALFQVLSKHFVIPRLPSRTSHHRRHSDGLAYLRGRQANFSI</sequence>
<name>A0A0H2RTJ5_9AGAM</name>
<evidence type="ECO:0000313" key="1">
    <source>
        <dbReference type="EMBL" id="KLO12773.1"/>
    </source>
</evidence>
<dbReference type="Proteomes" id="UP000053477">
    <property type="component" value="Unassembled WGS sequence"/>
</dbReference>
<organism evidence="1 2">
    <name type="scientific">Schizopora paradoxa</name>
    <dbReference type="NCBI Taxonomy" id="27342"/>
    <lineage>
        <taxon>Eukaryota</taxon>
        <taxon>Fungi</taxon>
        <taxon>Dikarya</taxon>
        <taxon>Basidiomycota</taxon>
        <taxon>Agaricomycotina</taxon>
        <taxon>Agaricomycetes</taxon>
        <taxon>Hymenochaetales</taxon>
        <taxon>Schizoporaceae</taxon>
        <taxon>Schizopora</taxon>
    </lineage>
</organism>
<reference evidence="1 2" key="1">
    <citation type="submission" date="2015-04" db="EMBL/GenBank/DDBJ databases">
        <title>Complete genome sequence of Schizopora paradoxa KUC8140, a cosmopolitan wood degrader in East Asia.</title>
        <authorList>
            <consortium name="DOE Joint Genome Institute"/>
            <person name="Min B."/>
            <person name="Park H."/>
            <person name="Jang Y."/>
            <person name="Kim J.-J."/>
            <person name="Kim K.H."/>
            <person name="Pangilinan J."/>
            <person name="Lipzen A."/>
            <person name="Riley R."/>
            <person name="Grigoriev I.V."/>
            <person name="Spatafora J.W."/>
            <person name="Choi I.-G."/>
        </authorList>
    </citation>
    <scope>NUCLEOTIDE SEQUENCE [LARGE SCALE GENOMIC DNA]</scope>
    <source>
        <strain evidence="1 2">KUC8140</strain>
    </source>
</reference>
<gene>
    <name evidence="1" type="ORF">SCHPADRAFT_400853</name>
</gene>
<evidence type="ECO:0000313" key="2">
    <source>
        <dbReference type="Proteomes" id="UP000053477"/>
    </source>
</evidence>
<keyword evidence="2" id="KW-1185">Reference proteome</keyword>
<accession>A0A0H2RTJ5</accession>
<proteinExistence type="predicted"/>
<protein>
    <submittedName>
        <fullName evidence="1">Uncharacterized protein</fullName>
    </submittedName>
</protein>
<dbReference type="EMBL" id="KQ085971">
    <property type="protein sequence ID" value="KLO12773.1"/>
    <property type="molecule type" value="Genomic_DNA"/>
</dbReference>
<dbReference type="InParanoid" id="A0A0H2RTJ5"/>
<dbReference type="AlphaFoldDB" id="A0A0H2RTJ5"/>